<keyword evidence="1" id="KW-0732">Signal</keyword>
<dbReference type="InterPro" id="IPR013783">
    <property type="entry name" value="Ig-like_fold"/>
</dbReference>
<gene>
    <name evidence="2" type="ORF">LPB303_06285</name>
</gene>
<comment type="caution">
    <text evidence="2">The sequence shown here is derived from an EMBL/GenBank/DDBJ whole genome shotgun (WGS) entry which is preliminary data.</text>
</comment>
<dbReference type="PROSITE" id="PS51257">
    <property type="entry name" value="PROKAR_LIPOPROTEIN"/>
    <property type="match status" value="1"/>
</dbReference>
<dbReference type="Proteomes" id="UP000076923">
    <property type="component" value="Unassembled WGS sequence"/>
</dbReference>
<dbReference type="AlphaFoldDB" id="A0A176TE32"/>
<dbReference type="Gene3D" id="2.60.40.10">
    <property type="entry name" value="Immunoglobulins"/>
    <property type="match status" value="1"/>
</dbReference>
<evidence type="ECO:0000256" key="1">
    <source>
        <dbReference type="SAM" id="SignalP"/>
    </source>
</evidence>
<dbReference type="SUPFAM" id="SSF49299">
    <property type="entry name" value="PKD domain"/>
    <property type="match status" value="1"/>
</dbReference>
<dbReference type="EMBL" id="LVWE01000010">
    <property type="protein sequence ID" value="OAD45891.1"/>
    <property type="molecule type" value="Genomic_DNA"/>
</dbReference>
<organism evidence="2 3">
    <name type="scientific">Polaribacter atrinae</name>
    <dbReference type="NCBI Taxonomy" id="1333662"/>
    <lineage>
        <taxon>Bacteria</taxon>
        <taxon>Pseudomonadati</taxon>
        <taxon>Bacteroidota</taxon>
        <taxon>Flavobacteriia</taxon>
        <taxon>Flavobacteriales</taxon>
        <taxon>Flavobacteriaceae</taxon>
    </lineage>
</organism>
<name>A0A176TE32_9FLAO</name>
<keyword evidence="3" id="KW-1185">Reference proteome</keyword>
<dbReference type="RefSeq" id="WP_068448910.1">
    <property type="nucleotide sequence ID" value="NZ_CP150660.1"/>
</dbReference>
<dbReference type="InterPro" id="IPR035986">
    <property type="entry name" value="PKD_dom_sf"/>
</dbReference>
<sequence>MNKFSQLLKPRVIFLISCFLVIMASSCTSEIDLFSVAPVIELSEKSNNIEMLMGETINFSATKMNDAEYTEKWSLEGNVTSSTATYDFIPEKSGTYTVTYESSNNAGVFRNEYTIVVNALIRPITEESNLYVTTLLDYLPAPGQRINSSIGTLEGAKTLEGKKGMVTLGAWGGTVSYTFDHTVINTEDAADIMMYGNAFSGFAEPGVVWVMQDENANGIADDTWYEIKGSADALEGTIKNYSVTYSRPNEASDVVTWIDSEGESGVISTKFYPEFITEDSYTITGTLLTDNNIDMSNPSWIKSNAFEYGYADNTPGGDKLDISDAVDNEGNTVNLTGIDFVKVQTGILANMGWLGELSTEVTGIADLNMLNN</sequence>
<dbReference type="STRING" id="1333662.LPB303_06285"/>
<reference evidence="2 3" key="1">
    <citation type="submission" date="2016-02" db="EMBL/GenBank/DDBJ databases">
        <title>Draft genome sequence of Polaribacter atrinae KACC17473.</title>
        <authorList>
            <person name="Shin S.-K."/>
            <person name="Yi H."/>
        </authorList>
    </citation>
    <scope>NUCLEOTIDE SEQUENCE [LARGE SCALE GENOMIC DNA]</scope>
    <source>
        <strain evidence="2 3">KACC 17473</strain>
    </source>
</reference>
<evidence type="ECO:0000313" key="3">
    <source>
        <dbReference type="Proteomes" id="UP000076923"/>
    </source>
</evidence>
<feature type="chain" id="PRO_5008049876" evidence="1">
    <location>
        <begin position="25"/>
        <end position="372"/>
    </location>
</feature>
<evidence type="ECO:0000313" key="2">
    <source>
        <dbReference type="EMBL" id="OAD45891.1"/>
    </source>
</evidence>
<proteinExistence type="predicted"/>
<protein>
    <submittedName>
        <fullName evidence="2">Uncharacterized protein</fullName>
    </submittedName>
</protein>
<feature type="signal peptide" evidence="1">
    <location>
        <begin position="1"/>
        <end position="24"/>
    </location>
</feature>
<accession>A0A176TE32</accession>
<dbReference type="OrthoDB" id="975810at2"/>